<dbReference type="Gene3D" id="3.30.1330.60">
    <property type="entry name" value="OmpA-like domain"/>
    <property type="match status" value="1"/>
</dbReference>
<keyword evidence="3" id="KW-1003">Cell membrane</keyword>
<dbReference type="CDD" id="cd07185">
    <property type="entry name" value="OmpA_C-like"/>
    <property type="match status" value="1"/>
</dbReference>
<feature type="domain" description="OmpA-like" evidence="10">
    <location>
        <begin position="349"/>
        <end position="467"/>
    </location>
</feature>
<dbReference type="GO" id="GO:0005886">
    <property type="term" value="C:plasma membrane"/>
    <property type="evidence" value="ECO:0007669"/>
    <property type="project" value="UniProtKB-SubCell"/>
</dbReference>
<evidence type="ECO:0000256" key="6">
    <source>
        <dbReference type="ARBA" id="ARBA00023136"/>
    </source>
</evidence>
<evidence type="ECO:0000313" key="12">
    <source>
        <dbReference type="Proteomes" id="UP000323142"/>
    </source>
</evidence>
<dbReference type="InterPro" id="IPR036737">
    <property type="entry name" value="OmpA-like_sf"/>
</dbReference>
<dbReference type="EMBL" id="VUOA01000019">
    <property type="protein sequence ID" value="KAA2237375.1"/>
    <property type="molecule type" value="Genomic_DNA"/>
</dbReference>
<dbReference type="PANTHER" id="PTHR30329:SF21">
    <property type="entry name" value="LIPOPROTEIN YIAD-RELATED"/>
    <property type="match status" value="1"/>
</dbReference>
<keyword evidence="5 9" id="KW-1133">Transmembrane helix</keyword>
<evidence type="ECO:0000256" key="2">
    <source>
        <dbReference type="ARBA" id="ARBA00008914"/>
    </source>
</evidence>
<evidence type="ECO:0000256" key="4">
    <source>
        <dbReference type="ARBA" id="ARBA00022692"/>
    </source>
</evidence>
<evidence type="ECO:0000256" key="5">
    <source>
        <dbReference type="ARBA" id="ARBA00022989"/>
    </source>
</evidence>
<feature type="region of interest" description="Disordered" evidence="8">
    <location>
        <begin position="154"/>
        <end position="270"/>
    </location>
</feature>
<feature type="transmembrane region" description="Helical" evidence="9">
    <location>
        <begin position="30"/>
        <end position="49"/>
    </location>
</feature>
<dbReference type="SUPFAM" id="SSF103088">
    <property type="entry name" value="OmpA-like"/>
    <property type="match status" value="1"/>
</dbReference>
<dbReference type="PROSITE" id="PS51123">
    <property type="entry name" value="OMPA_2"/>
    <property type="match status" value="1"/>
</dbReference>
<feature type="region of interest" description="Disordered" evidence="8">
    <location>
        <begin position="75"/>
        <end position="120"/>
    </location>
</feature>
<dbReference type="Pfam" id="PF13677">
    <property type="entry name" value="MotB_plug"/>
    <property type="match status" value="1"/>
</dbReference>
<keyword evidence="12" id="KW-1185">Reference proteome</keyword>
<dbReference type="InterPro" id="IPR050330">
    <property type="entry name" value="Bact_OuterMem_StrucFunc"/>
</dbReference>
<keyword evidence="4 9" id="KW-0812">Transmembrane</keyword>
<evidence type="ECO:0000259" key="10">
    <source>
        <dbReference type="PROSITE" id="PS51123"/>
    </source>
</evidence>
<evidence type="ECO:0000256" key="3">
    <source>
        <dbReference type="ARBA" id="ARBA00022475"/>
    </source>
</evidence>
<comment type="similarity">
    <text evidence="2">Belongs to the MotB family.</text>
</comment>
<dbReference type="InterPro" id="IPR006665">
    <property type="entry name" value="OmpA-like"/>
</dbReference>
<protein>
    <submittedName>
        <fullName evidence="11">MotB family protein</fullName>
    </submittedName>
</protein>
<feature type="compositionally biased region" description="Low complexity" evidence="8">
    <location>
        <begin position="198"/>
        <end position="207"/>
    </location>
</feature>
<reference evidence="11 12" key="2">
    <citation type="submission" date="2019-09" db="EMBL/GenBank/DDBJ databases">
        <authorList>
            <person name="Jin C."/>
        </authorList>
    </citation>
    <scope>NUCLEOTIDE SEQUENCE [LARGE SCALE GENOMIC DNA]</scope>
    <source>
        <strain evidence="11 12">BN140002</strain>
    </source>
</reference>
<proteinExistence type="inferred from homology"/>
<organism evidence="11 12">
    <name type="scientific">Salinarimonas soli</name>
    <dbReference type="NCBI Taxonomy" id="1638099"/>
    <lineage>
        <taxon>Bacteria</taxon>
        <taxon>Pseudomonadati</taxon>
        <taxon>Pseudomonadota</taxon>
        <taxon>Alphaproteobacteria</taxon>
        <taxon>Hyphomicrobiales</taxon>
        <taxon>Salinarimonadaceae</taxon>
        <taxon>Salinarimonas</taxon>
    </lineage>
</organism>
<evidence type="ECO:0000256" key="7">
    <source>
        <dbReference type="PROSITE-ProRule" id="PRU00473"/>
    </source>
</evidence>
<sequence length="468" mass="49181">MPDKDTSEILIIRRGGHTDYDEPKGGVWKIAYADFMTAMMAFFLVMWLINVTDQQTKESVARYFNPIRFAEATVDRKGIRDPEPRPPVEGEKEGQGKAVPAPPQGPAREGPGASAPGRQTRSEAALFQDPYAVLADIAASAPVEPRAAALAVEGIPGEGSKPGLSAGDQARDPFDPVYWQVSAKAQIPRGTGESRGQAGAPDAGAALPAPPAKRDAAGEGKAMAAKPAPKPADAKADAAALATRDVAETASPVPTAEAQGAKPPESKASEAKMVEAKMADAKMVEAKAAEPKLVEGKGGEGKAGEGKAGEAKPIERRVAELRESIATAVGRVQSAGAPDIRVESTGEGVLVSLTDAPDFGMFAIGSAEPRPEAVRIVEKVAEVIRKGGGPVVVRGHTDGRPFRSKDYDNWRLSSARAHMAAYMLIRGGIPEARIERIEGWADRSLKVAADPGAAANRRIEILLREPRP</sequence>
<dbReference type="NCBIfam" id="NF004651">
    <property type="entry name" value="PRK05996.1"/>
    <property type="match status" value="1"/>
</dbReference>
<dbReference type="RefSeq" id="WP_149817124.1">
    <property type="nucleotide sequence ID" value="NZ_VUOA01000019.1"/>
</dbReference>
<evidence type="ECO:0000256" key="9">
    <source>
        <dbReference type="SAM" id="Phobius"/>
    </source>
</evidence>
<evidence type="ECO:0000256" key="1">
    <source>
        <dbReference type="ARBA" id="ARBA00004162"/>
    </source>
</evidence>
<dbReference type="Proteomes" id="UP000323142">
    <property type="component" value="Unassembled WGS sequence"/>
</dbReference>
<evidence type="ECO:0000256" key="8">
    <source>
        <dbReference type="SAM" id="MobiDB-lite"/>
    </source>
</evidence>
<keyword evidence="6 7" id="KW-0472">Membrane</keyword>
<accession>A0A5B2VEV9</accession>
<dbReference type="Pfam" id="PF00691">
    <property type="entry name" value="OmpA"/>
    <property type="match status" value="1"/>
</dbReference>
<feature type="compositionally biased region" description="Low complexity" evidence="8">
    <location>
        <begin position="237"/>
        <end position="250"/>
    </location>
</feature>
<comment type="subcellular location">
    <subcellularLocation>
        <location evidence="1">Cell membrane</location>
        <topology evidence="1">Single-pass membrane protein</topology>
    </subcellularLocation>
</comment>
<name>A0A5B2VEV9_9HYPH</name>
<gene>
    <name evidence="11" type="ORF">F0L46_10270</name>
</gene>
<dbReference type="PANTHER" id="PTHR30329">
    <property type="entry name" value="STATOR ELEMENT OF FLAGELLAR MOTOR COMPLEX"/>
    <property type="match status" value="1"/>
</dbReference>
<comment type="caution">
    <text evidence="11">The sequence shown here is derived from an EMBL/GenBank/DDBJ whole genome shotgun (WGS) entry which is preliminary data.</text>
</comment>
<dbReference type="AlphaFoldDB" id="A0A5B2VEV9"/>
<evidence type="ECO:0000313" key="11">
    <source>
        <dbReference type="EMBL" id="KAA2237375.1"/>
    </source>
</evidence>
<reference evidence="11 12" key="1">
    <citation type="submission" date="2019-09" db="EMBL/GenBank/DDBJ databases">
        <title>Salinarimonas rosea gen. nov., sp. nov., a new member of the a-2 subgroup of the Proteobacteria.</title>
        <authorList>
            <person name="Liu J."/>
        </authorList>
    </citation>
    <scope>NUCLEOTIDE SEQUENCE [LARGE SCALE GENOMIC DNA]</scope>
    <source>
        <strain evidence="11 12">BN140002</strain>
    </source>
</reference>
<dbReference type="InterPro" id="IPR025713">
    <property type="entry name" value="MotB-like_N_dom"/>
</dbReference>
<dbReference type="OrthoDB" id="7170686at2"/>
<feature type="compositionally biased region" description="Basic and acidic residues" evidence="8">
    <location>
        <begin position="75"/>
        <end position="95"/>
    </location>
</feature>